<comment type="subcellular location">
    <subcellularLocation>
        <location evidence="1">Cell membrane</location>
        <topology evidence="1">Multi-pass membrane protein</topology>
    </subcellularLocation>
</comment>
<keyword evidence="4 5" id="KW-0472">Membrane</keyword>
<evidence type="ECO:0000256" key="1">
    <source>
        <dbReference type="ARBA" id="ARBA00004651"/>
    </source>
</evidence>
<dbReference type="InterPro" id="IPR036640">
    <property type="entry name" value="ABC1_TM_sf"/>
</dbReference>
<feature type="transmembrane region" description="Helical" evidence="5">
    <location>
        <begin position="61"/>
        <end position="81"/>
    </location>
</feature>
<keyword evidence="3 5" id="KW-1133">Transmembrane helix</keyword>
<dbReference type="PROSITE" id="PS50893">
    <property type="entry name" value="ABC_TRANSPORTER_2"/>
    <property type="match status" value="1"/>
</dbReference>
<dbReference type="Gene3D" id="1.20.1560.10">
    <property type="entry name" value="ABC transporter type 1, transmembrane domain"/>
    <property type="match status" value="1"/>
</dbReference>
<dbReference type="Gene3D" id="3.40.50.300">
    <property type="entry name" value="P-loop containing nucleotide triphosphate hydrolases"/>
    <property type="match status" value="1"/>
</dbReference>
<gene>
    <name evidence="8" type="ORF">ICJ83_06885</name>
</gene>
<feature type="transmembrane region" description="Helical" evidence="5">
    <location>
        <begin position="252"/>
        <end position="271"/>
    </location>
</feature>
<evidence type="ECO:0000259" key="7">
    <source>
        <dbReference type="PROSITE" id="PS50929"/>
    </source>
</evidence>
<evidence type="ECO:0000256" key="4">
    <source>
        <dbReference type="ARBA" id="ARBA00023136"/>
    </source>
</evidence>
<dbReference type="PANTHER" id="PTHR43394:SF4">
    <property type="entry name" value="TOXIN SECRETION ABC TRANSPORTER ATP-BINDING PROTEIN"/>
    <property type="match status" value="1"/>
</dbReference>
<dbReference type="PANTHER" id="PTHR43394">
    <property type="entry name" value="ATP-DEPENDENT PERMEASE MDL1, MITOCHONDRIAL"/>
    <property type="match status" value="1"/>
</dbReference>
<dbReference type="InterPro" id="IPR039421">
    <property type="entry name" value="Type_1_exporter"/>
</dbReference>
<evidence type="ECO:0000256" key="3">
    <source>
        <dbReference type="ARBA" id="ARBA00022989"/>
    </source>
</evidence>
<feature type="transmembrane region" description="Helical" evidence="5">
    <location>
        <begin position="27"/>
        <end position="49"/>
    </location>
</feature>
<dbReference type="RefSeq" id="WP_188229639.1">
    <property type="nucleotide sequence ID" value="NZ_JACVXB010000002.1"/>
</dbReference>
<organism evidence="8 9">
    <name type="scientific">Aestuariibaculum sediminum</name>
    <dbReference type="NCBI Taxonomy" id="2770637"/>
    <lineage>
        <taxon>Bacteria</taxon>
        <taxon>Pseudomonadati</taxon>
        <taxon>Bacteroidota</taxon>
        <taxon>Flavobacteriia</taxon>
        <taxon>Flavobacteriales</taxon>
        <taxon>Flavobacteriaceae</taxon>
    </lineage>
</organism>
<dbReference type="InterPro" id="IPR025662">
    <property type="entry name" value="Sigma_54_int_dom_ATP-bd_1"/>
</dbReference>
<dbReference type="AlphaFoldDB" id="A0A8J6Q8T2"/>
<dbReference type="SUPFAM" id="SSF52540">
    <property type="entry name" value="P-loop containing nucleoside triphosphate hydrolases"/>
    <property type="match status" value="1"/>
</dbReference>
<feature type="transmembrane region" description="Helical" evidence="5">
    <location>
        <begin position="138"/>
        <end position="156"/>
    </location>
</feature>
<feature type="domain" description="ABC transporter" evidence="6">
    <location>
        <begin position="338"/>
        <end position="552"/>
    </location>
</feature>
<dbReference type="GO" id="GO:0015421">
    <property type="term" value="F:ABC-type oligopeptide transporter activity"/>
    <property type="evidence" value="ECO:0007669"/>
    <property type="project" value="TreeGrafter"/>
</dbReference>
<feature type="transmembrane region" description="Helical" evidence="5">
    <location>
        <begin position="162"/>
        <end position="182"/>
    </location>
</feature>
<dbReference type="InterPro" id="IPR027417">
    <property type="entry name" value="P-loop_NTPase"/>
</dbReference>
<dbReference type="InterPro" id="IPR003439">
    <property type="entry name" value="ABC_transporter-like_ATP-bd"/>
</dbReference>
<keyword evidence="9" id="KW-1185">Reference proteome</keyword>
<evidence type="ECO:0000313" key="8">
    <source>
        <dbReference type="EMBL" id="MBD0831852.1"/>
    </source>
</evidence>
<evidence type="ECO:0000259" key="6">
    <source>
        <dbReference type="PROSITE" id="PS50893"/>
    </source>
</evidence>
<comment type="caution">
    <text evidence="8">The sequence shown here is derived from an EMBL/GenBank/DDBJ whole genome shotgun (WGS) entry which is preliminary data.</text>
</comment>
<dbReference type="Pfam" id="PF00005">
    <property type="entry name" value="ABC_tran"/>
    <property type="match status" value="1"/>
</dbReference>
<sequence length="554" mass="63001">MKNKDVLSPWKRFLGLIQLEKKDIFRVAYFAIFEGILALTLPLGIQAIITLLQGGQVSTSWIVLVILVTSGVAFTGILKLIQIRIIESIQQRIFTRASFDLAYRFPKIKMSELRNYYLPELANRFFDTLSIQKGLSKILIDVPSAFLQIIFALILLSFYHPFFIMFGILLLGLIFIVFKYTAKRGLETSLKESKHKYKMAHWLEEVARTVISFKLSGKTSLAINKTDDLVLEYVNSRENHFKILMLQFKQMIGFKVIVTAGLLLVGGYLVLNQQMNIGQFVAAEIIILLIIASVEKLILSLESIYDVLTAIEKLGQVIDKPIEKQYGEEITLNKSFAIEFKDVGYSVSNRRKPILKDISFKIEPTDRLLIQGESGSGKSSLLQLISGVVAPTDGFIYIDNLSIESLHINKYRSHLGMVLSEESPFEGTIRENVTFGNRDISDEEIFNVFEKIGLSTFIKRQSKGLNTLLKPEGKQIPYFISAKLLLARAILKQPKVLILEEPLKQFNIEESEKIFEYLCDASNPWSVIVVSNLNVWKRMCNKHIILEEGRIINS</sequence>
<keyword evidence="8" id="KW-0067">ATP-binding</keyword>
<dbReference type="PROSITE" id="PS00675">
    <property type="entry name" value="SIGMA54_INTERACT_1"/>
    <property type="match status" value="1"/>
</dbReference>
<dbReference type="SUPFAM" id="SSF90123">
    <property type="entry name" value="ABC transporter transmembrane region"/>
    <property type="match status" value="1"/>
</dbReference>
<feature type="domain" description="ABC transmembrane type-1" evidence="7">
    <location>
        <begin position="30"/>
        <end position="306"/>
    </location>
</feature>
<dbReference type="EMBL" id="JACVXB010000002">
    <property type="protein sequence ID" value="MBD0831852.1"/>
    <property type="molecule type" value="Genomic_DNA"/>
</dbReference>
<dbReference type="Proteomes" id="UP000600588">
    <property type="component" value="Unassembled WGS sequence"/>
</dbReference>
<dbReference type="Pfam" id="PF00664">
    <property type="entry name" value="ABC_membrane"/>
    <property type="match status" value="1"/>
</dbReference>
<dbReference type="GO" id="GO:0005524">
    <property type="term" value="F:ATP binding"/>
    <property type="evidence" value="ECO:0007669"/>
    <property type="project" value="UniProtKB-KW"/>
</dbReference>
<evidence type="ECO:0000256" key="2">
    <source>
        <dbReference type="ARBA" id="ARBA00022692"/>
    </source>
</evidence>
<dbReference type="PROSITE" id="PS50929">
    <property type="entry name" value="ABC_TM1F"/>
    <property type="match status" value="1"/>
</dbReference>
<reference evidence="8 9" key="1">
    <citation type="submission" date="2020-09" db="EMBL/GenBank/DDBJ databases">
        <title>TT11 complete genome.</title>
        <authorList>
            <person name="Wu Z."/>
        </authorList>
    </citation>
    <scope>NUCLEOTIDE SEQUENCE [LARGE SCALE GENOMIC DNA]</scope>
    <source>
        <strain evidence="8 9">TT11</strain>
    </source>
</reference>
<evidence type="ECO:0000313" key="9">
    <source>
        <dbReference type="Proteomes" id="UP000600588"/>
    </source>
</evidence>
<evidence type="ECO:0000256" key="5">
    <source>
        <dbReference type="SAM" id="Phobius"/>
    </source>
</evidence>
<dbReference type="GO" id="GO:0005886">
    <property type="term" value="C:plasma membrane"/>
    <property type="evidence" value="ECO:0007669"/>
    <property type="project" value="UniProtKB-SubCell"/>
</dbReference>
<dbReference type="GO" id="GO:0016887">
    <property type="term" value="F:ATP hydrolysis activity"/>
    <property type="evidence" value="ECO:0007669"/>
    <property type="project" value="InterPro"/>
</dbReference>
<dbReference type="InterPro" id="IPR011527">
    <property type="entry name" value="ABC1_TM_dom"/>
</dbReference>
<name>A0A8J6Q8T2_9FLAO</name>
<keyword evidence="8" id="KW-0547">Nucleotide-binding</keyword>
<keyword evidence="2 5" id="KW-0812">Transmembrane</keyword>
<accession>A0A8J6Q8T2</accession>
<proteinExistence type="predicted"/>
<protein>
    <submittedName>
        <fullName evidence="8">ATP-binding cassette domain-containing protein</fullName>
    </submittedName>
</protein>